<dbReference type="AlphaFoldDB" id="A0A173LP67"/>
<dbReference type="KEGG" id="dtm:BJL86_1573"/>
<organism evidence="2 3">
    <name type="scientific">Dietzia timorensis</name>
    <dbReference type="NCBI Taxonomy" id="499555"/>
    <lineage>
        <taxon>Bacteria</taxon>
        <taxon>Bacillati</taxon>
        <taxon>Actinomycetota</taxon>
        <taxon>Actinomycetes</taxon>
        <taxon>Mycobacteriales</taxon>
        <taxon>Dietziaceae</taxon>
        <taxon>Dietzia</taxon>
    </lineage>
</organism>
<protein>
    <submittedName>
        <fullName evidence="2">Uncharacterized protein</fullName>
    </submittedName>
</protein>
<dbReference type="EMBL" id="CP015961">
    <property type="protein sequence ID" value="ANI92350.1"/>
    <property type="molecule type" value="Genomic_DNA"/>
</dbReference>
<evidence type="ECO:0000256" key="1">
    <source>
        <dbReference type="SAM" id="MobiDB-lite"/>
    </source>
</evidence>
<gene>
    <name evidence="2" type="ORF">BJL86_1573</name>
</gene>
<accession>A0A173LP67</accession>
<proteinExistence type="predicted"/>
<sequence length="252" mass="28553">MARPIRIHERGSDNPVFAETSLDMAKLSNDDPRMYSIADLGVHNRRRWRALSELNQYSLVEDMFSAHFEEYGDVKYATYLVTSQFVHSVLGRAVASFVHKGRIWDPYITNFYVRTNQEWGFDWVGVDDSTMRVLPDDRYADADLPRSEMIVFPGESQMAYWLAGRAASSLAPVFASLSKLSHCTTAQMWSTTARESSYTAVIASRFGGTCREAAERRVQLVLGALEHAGHPVRRSRPLPSTLMDVNPKRSRP</sequence>
<feature type="region of interest" description="Disordered" evidence="1">
    <location>
        <begin position="232"/>
        <end position="252"/>
    </location>
</feature>
<keyword evidence="3" id="KW-1185">Reference proteome</keyword>
<dbReference type="STRING" id="499555.BJL86_1573"/>
<dbReference type="Proteomes" id="UP000186104">
    <property type="component" value="Chromosome"/>
</dbReference>
<evidence type="ECO:0000313" key="2">
    <source>
        <dbReference type="EMBL" id="ANI92350.1"/>
    </source>
</evidence>
<evidence type="ECO:0000313" key="3">
    <source>
        <dbReference type="Proteomes" id="UP000186104"/>
    </source>
</evidence>
<name>A0A173LP67_9ACTN</name>
<reference evidence="2 3" key="1">
    <citation type="submission" date="2016-06" db="EMBL/GenBank/DDBJ databases">
        <title>Complete genome sequence of a saline-alkali tolerant type strain Dietzia timorensis ID05-A0528T.</title>
        <authorList>
            <person name="Wu X."/>
        </authorList>
    </citation>
    <scope>NUCLEOTIDE SEQUENCE [LARGE SCALE GENOMIC DNA]</scope>
    <source>
        <strain evidence="2 3">ID05-A0528</strain>
    </source>
</reference>